<protein>
    <recommendedName>
        <fullName evidence="3">Alpha/beta-hydrolase</fullName>
    </recommendedName>
</protein>
<dbReference type="InterPro" id="IPR019436">
    <property type="entry name" value="Say1-like"/>
</dbReference>
<dbReference type="Gene3D" id="3.40.50.1820">
    <property type="entry name" value="alpha/beta hydrolase"/>
    <property type="match status" value="1"/>
</dbReference>
<dbReference type="SUPFAM" id="SSF53474">
    <property type="entry name" value="alpha/beta-Hydrolases"/>
    <property type="match status" value="1"/>
</dbReference>
<organism evidence="1 2">
    <name type="scientific">Melanomma pulvis-pyrius CBS 109.77</name>
    <dbReference type="NCBI Taxonomy" id="1314802"/>
    <lineage>
        <taxon>Eukaryota</taxon>
        <taxon>Fungi</taxon>
        <taxon>Dikarya</taxon>
        <taxon>Ascomycota</taxon>
        <taxon>Pezizomycotina</taxon>
        <taxon>Dothideomycetes</taxon>
        <taxon>Pleosporomycetidae</taxon>
        <taxon>Pleosporales</taxon>
        <taxon>Melanommataceae</taxon>
        <taxon>Melanomma</taxon>
    </lineage>
</organism>
<dbReference type="OrthoDB" id="2152029at2759"/>
<dbReference type="InterPro" id="IPR029058">
    <property type="entry name" value="AB_hydrolase_fold"/>
</dbReference>
<evidence type="ECO:0000313" key="1">
    <source>
        <dbReference type="EMBL" id="KAF2796961.1"/>
    </source>
</evidence>
<evidence type="ECO:0008006" key="3">
    <source>
        <dbReference type="Google" id="ProtNLM"/>
    </source>
</evidence>
<evidence type="ECO:0000313" key="2">
    <source>
        <dbReference type="Proteomes" id="UP000799757"/>
    </source>
</evidence>
<dbReference type="AlphaFoldDB" id="A0A6A6XKH1"/>
<dbReference type="Pfam" id="PF10340">
    <property type="entry name" value="Say1_Mug180"/>
    <property type="match status" value="1"/>
</dbReference>
<dbReference type="EMBL" id="MU001818">
    <property type="protein sequence ID" value="KAF2796961.1"/>
    <property type="molecule type" value="Genomic_DNA"/>
</dbReference>
<gene>
    <name evidence="1" type="ORF">K505DRAFT_334743</name>
</gene>
<sequence length="162" mass="17883">MLDLGMPARNIIISRGSARGNLIIALLRYIETNKGLFPSPCAAISWSPWVNTTNSAVSAYERSAKNRTDLVPWHILEWGLGAYPPPSDKSSSEVQAYVSLAQYPFSTCTPLLFQDMAVIEGNRVKYCETPHAPHGLILCGILGMVKEMEDVGDVAHEVFQCW</sequence>
<name>A0A6A6XKH1_9PLEO</name>
<keyword evidence="2" id="KW-1185">Reference proteome</keyword>
<dbReference type="Proteomes" id="UP000799757">
    <property type="component" value="Unassembled WGS sequence"/>
</dbReference>
<reference evidence="1" key="1">
    <citation type="journal article" date="2020" name="Stud. Mycol.">
        <title>101 Dothideomycetes genomes: a test case for predicting lifestyles and emergence of pathogens.</title>
        <authorList>
            <person name="Haridas S."/>
            <person name="Albert R."/>
            <person name="Binder M."/>
            <person name="Bloem J."/>
            <person name="Labutti K."/>
            <person name="Salamov A."/>
            <person name="Andreopoulos B."/>
            <person name="Baker S."/>
            <person name="Barry K."/>
            <person name="Bills G."/>
            <person name="Bluhm B."/>
            <person name="Cannon C."/>
            <person name="Castanera R."/>
            <person name="Culley D."/>
            <person name="Daum C."/>
            <person name="Ezra D."/>
            <person name="Gonzalez J."/>
            <person name="Henrissat B."/>
            <person name="Kuo A."/>
            <person name="Liang C."/>
            <person name="Lipzen A."/>
            <person name="Lutzoni F."/>
            <person name="Magnuson J."/>
            <person name="Mondo S."/>
            <person name="Nolan M."/>
            <person name="Ohm R."/>
            <person name="Pangilinan J."/>
            <person name="Park H.-J."/>
            <person name="Ramirez L."/>
            <person name="Alfaro M."/>
            <person name="Sun H."/>
            <person name="Tritt A."/>
            <person name="Yoshinaga Y."/>
            <person name="Zwiers L.-H."/>
            <person name="Turgeon B."/>
            <person name="Goodwin S."/>
            <person name="Spatafora J."/>
            <person name="Crous P."/>
            <person name="Grigoriev I."/>
        </authorList>
    </citation>
    <scope>NUCLEOTIDE SEQUENCE</scope>
    <source>
        <strain evidence="1">CBS 109.77</strain>
    </source>
</reference>
<proteinExistence type="predicted"/>
<accession>A0A6A6XKH1</accession>